<proteinExistence type="predicted"/>
<name>A0A841UBB2_9BACL</name>
<evidence type="ECO:0000259" key="3">
    <source>
        <dbReference type="Pfam" id="PF07987"/>
    </source>
</evidence>
<dbReference type="EMBL" id="JACJVR010000118">
    <property type="protein sequence ID" value="MBB6695210.1"/>
    <property type="molecule type" value="Genomic_DNA"/>
</dbReference>
<dbReference type="RefSeq" id="WP_185139168.1">
    <property type="nucleotide sequence ID" value="NZ_JACJVR010000118.1"/>
</dbReference>
<keyword evidence="1" id="KW-0812">Transmembrane</keyword>
<feature type="domain" description="YncI copper-binding" evidence="3">
    <location>
        <begin position="24"/>
        <end position="144"/>
    </location>
</feature>
<dbReference type="Pfam" id="PF07987">
    <property type="entry name" value="DUF1775"/>
    <property type="match status" value="1"/>
</dbReference>
<dbReference type="AlphaFoldDB" id="A0A841UBB2"/>
<keyword evidence="2" id="KW-0732">Signal</keyword>
<evidence type="ECO:0000256" key="1">
    <source>
        <dbReference type="SAM" id="Phobius"/>
    </source>
</evidence>
<dbReference type="Proteomes" id="UP000553776">
    <property type="component" value="Unassembled WGS sequence"/>
</dbReference>
<evidence type="ECO:0000313" key="4">
    <source>
        <dbReference type="EMBL" id="MBB6695210.1"/>
    </source>
</evidence>
<protein>
    <submittedName>
        <fullName evidence="4">YcnI family protein</fullName>
    </submittedName>
</protein>
<sequence length="205" mass="21265">MKKSVSIMLVLFLALGFAGVASAHVTVQPKEVPAGSYQVFTLRVPSEKEAATTQVKVEVPDGVEVSRFEPKAGWTYETEKNADGKITSFTWKAEGNGLGADEFGQFNFQGKVADDAKELSWKAHQTYSDGSVVDWTGAPDADTPASVTTVTAAVAGGDGHGASSAAASPADESDGRDPLTLGLAIAGLAAGVLALLVALLRRRKA</sequence>
<gene>
    <name evidence="4" type="ORF">H7B90_27825</name>
</gene>
<dbReference type="CDD" id="cd08545">
    <property type="entry name" value="YcnI_like"/>
    <property type="match status" value="1"/>
</dbReference>
<feature type="transmembrane region" description="Helical" evidence="1">
    <location>
        <begin position="179"/>
        <end position="200"/>
    </location>
</feature>
<reference evidence="4 5" key="1">
    <citation type="submission" date="2020-08" db="EMBL/GenBank/DDBJ databases">
        <title>Cohnella phylogeny.</title>
        <authorList>
            <person name="Dunlap C."/>
        </authorList>
    </citation>
    <scope>NUCLEOTIDE SEQUENCE [LARGE SCALE GENOMIC DNA]</scope>
    <source>
        <strain evidence="4 5">DSM 25239</strain>
    </source>
</reference>
<dbReference type="InterPro" id="IPR012533">
    <property type="entry name" value="YcnI-copper_dom"/>
</dbReference>
<dbReference type="Gene3D" id="2.60.40.2230">
    <property type="entry name" value="Uncharacterised protein YcnI-like PF07987, DUF1775"/>
    <property type="match status" value="1"/>
</dbReference>
<feature type="chain" id="PRO_5032829327" evidence="2">
    <location>
        <begin position="24"/>
        <end position="205"/>
    </location>
</feature>
<keyword evidence="1" id="KW-1133">Transmembrane helix</keyword>
<feature type="signal peptide" evidence="2">
    <location>
        <begin position="1"/>
        <end position="23"/>
    </location>
</feature>
<evidence type="ECO:0000313" key="5">
    <source>
        <dbReference type="Proteomes" id="UP000553776"/>
    </source>
</evidence>
<accession>A0A841UBB2</accession>
<keyword evidence="5" id="KW-1185">Reference proteome</keyword>
<dbReference type="InterPro" id="IPR038507">
    <property type="entry name" value="YcnI-like_sf"/>
</dbReference>
<evidence type="ECO:0000256" key="2">
    <source>
        <dbReference type="SAM" id="SignalP"/>
    </source>
</evidence>
<organism evidence="4 5">
    <name type="scientific">Cohnella xylanilytica</name>
    <dbReference type="NCBI Taxonomy" id="557555"/>
    <lineage>
        <taxon>Bacteria</taxon>
        <taxon>Bacillati</taxon>
        <taxon>Bacillota</taxon>
        <taxon>Bacilli</taxon>
        <taxon>Bacillales</taxon>
        <taxon>Paenibacillaceae</taxon>
        <taxon>Cohnella</taxon>
    </lineage>
</organism>
<keyword evidence="1" id="KW-0472">Membrane</keyword>
<comment type="caution">
    <text evidence="4">The sequence shown here is derived from an EMBL/GenBank/DDBJ whole genome shotgun (WGS) entry which is preliminary data.</text>
</comment>